<sequence length="77" mass="8531">MNWHNPVRGESIIRDEWEVLHVGPAGTDVLARVRRNQAGEGDLYLPIPSSQLVPKPVTWPLAQAFEQAAEAARSCAR</sequence>
<reference evidence="1 2" key="1">
    <citation type="submission" date="2017-06" db="EMBL/GenBank/DDBJ databases">
        <title>First complete genome sequences of Xanthomonas citri pv. vignicola strains CFBP 7111, CFBP 7112 and CFBP 7113 using long-read technology.</title>
        <authorList>
            <person name="Ruh M."/>
            <person name="Briand M."/>
            <person name="Bonneau S."/>
            <person name="Jacques M.A."/>
            <person name="Chen N.W.G."/>
        </authorList>
    </citation>
    <scope>NUCLEOTIDE SEQUENCE [LARGE SCALE GENOMIC DNA]</scope>
    <source>
        <strain evidence="1 2">CFBP7111</strain>
    </source>
</reference>
<dbReference type="EMBL" id="CP022263">
    <property type="protein sequence ID" value="ASK94401.1"/>
    <property type="molecule type" value="Genomic_DNA"/>
</dbReference>
<dbReference type="Proteomes" id="UP000198357">
    <property type="component" value="Chromosome"/>
</dbReference>
<evidence type="ECO:0000313" key="2">
    <source>
        <dbReference type="Proteomes" id="UP000198357"/>
    </source>
</evidence>
<protein>
    <submittedName>
        <fullName evidence="1">Uncharacterized protein</fullName>
    </submittedName>
</protein>
<evidence type="ECO:0000313" key="1">
    <source>
        <dbReference type="EMBL" id="ASK94401.1"/>
    </source>
</evidence>
<gene>
    <name evidence="1" type="ORF">XcvCFBP7111P_10535</name>
</gene>
<dbReference type="AlphaFoldDB" id="A0AB33CV06"/>
<accession>A0AB33CV06</accession>
<name>A0AB33CV06_XANCI</name>
<proteinExistence type="predicted"/>
<organism evidence="1 2">
    <name type="scientific">Xanthomonas citri pv. vignicola</name>
    <dbReference type="NCBI Taxonomy" id="473426"/>
    <lineage>
        <taxon>Bacteria</taxon>
        <taxon>Pseudomonadati</taxon>
        <taxon>Pseudomonadota</taxon>
        <taxon>Gammaproteobacteria</taxon>
        <taxon>Lysobacterales</taxon>
        <taxon>Lysobacteraceae</taxon>
        <taxon>Xanthomonas</taxon>
    </lineage>
</organism>